<dbReference type="EMBL" id="LK023324">
    <property type="protein sequence ID" value="CDS07340.1"/>
    <property type="molecule type" value="Genomic_DNA"/>
</dbReference>
<name>A0A077WJ12_9FUNG</name>
<dbReference type="AlphaFoldDB" id="A0A077WJ12"/>
<dbReference type="PRINTS" id="PR00081">
    <property type="entry name" value="GDHRDH"/>
</dbReference>
<dbReference type="PROSITE" id="PS00061">
    <property type="entry name" value="ADH_SHORT"/>
    <property type="match status" value="1"/>
</dbReference>
<evidence type="ECO:0000256" key="3">
    <source>
        <dbReference type="ARBA" id="ARBA00023002"/>
    </source>
</evidence>
<evidence type="ECO:0000256" key="4">
    <source>
        <dbReference type="RuleBase" id="RU000363"/>
    </source>
</evidence>
<dbReference type="Gene3D" id="3.40.50.720">
    <property type="entry name" value="NAD(P)-binding Rossmann-like Domain"/>
    <property type="match status" value="1"/>
</dbReference>
<evidence type="ECO:0000256" key="5">
    <source>
        <dbReference type="SAM" id="Coils"/>
    </source>
</evidence>
<feature type="coiled-coil region" evidence="5">
    <location>
        <begin position="55"/>
        <end position="82"/>
    </location>
</feature>
<evidence type="ECO:0008006" key="7">
    <source>
        <dbReference type="Google" id="ProtNLM"/>
    </source>
</evidence>
<dbReference type="PANTHER" id="PTHR42901">
    <property type="entry name" value="ALCOHOL DEHYDROGENASE"/>
    <property type="match status" value="1"/>
</dbReference>
<keyword evidence="3" id="KW-0560">Oxidoreductase</keyword>
<dbReference type="PRINTS" id="PR00080">
    <property type="entry name" value="SDRFAMILY"/>
</dbReference>
<keyword evidence="5" id="KW-0175">Coiled coil</keyword>
<dbReference type="InterPro" id="IPR002347">
    <property type="entry name" value="SDR_fam"/>
</dbReference>
<dbReference type="SUPFAM" id="SSF51735">
    <property type="entry name" value="NAD(P)-binding Rossmann-fold domains"/>
    <property type="match status" value="1"/>
</dbReference>
<dbReference type="InterPro" id="IPR036291">
    <property type="entry name" value="NAD(P)-bd_dom_sf"/>
</dbReference>
<dbReference type="PANTHER" id="PTHR42901:SF1">
    <property type="entry name" value="ALCOHOL DEHYDROGENASE"/>
    <property type="match status" value="1"/>
</dbReference>
<reference evidence="6" key="1">
    <citation type="journal article" date="2014" name="Genome Announc.">
        <title>De novo whole-genome sequence and genome annotation of Lichtheimia ramosa.</title>
        <authorList>
            <person name="Linde J."/>
            <person name="Schwartze V."/>
            <person name="Binder U."/>
            <person name="Lass-Florl C."/>
            <person name="Voigt K."/>
            <person name="Horn F."/>
        </authorList>
    </citation>
    <scope>NUCLEOTIDE SEQUENCE</scope>
    <source>
        <strain evidence="6">JMRC FSU:6197</strain>
    </source>
</reference>
<evidence type="ECO:0000256" key="2">
    <source>
        <dbReference type="ARBA" id="ARBA00022857"/>
    </source>
</evidence>
<dbReference type="OrthoDB" id="6251714at2759"/>
<keyword evidence="2" id="KW-0521">NADP</keyword>
<comment type="similarity">
    <text evidence="1 4">Belongs to the short-chain dehydrogenases/reductases (SDR) family.</text>
</comment>
<evidence type="ECO:0000256" key="1">
    <source>
        <dbReference type="ARBA" id="ARBA00006484"/>
    </source>
</evidence>
<organism evidence="6">
    <name type="scientific">Lichtheimia ramosa</name>
    <dbReference type="NCBI Taxonomy" id="688394"/>
    <lineage>
        <taxon>Eukaryota</taxon>
        <taxon>Fungi</taxon>
        <taxon>Fungi incertae sedis</taxon>
        <taxon>Mucoromycota</taxon>
        <taxon>Mucoromycotina</taxon>
        <taxon>Mucoromycetes</taxon>
        <taxon>Mucorales</taxon>
        <taxon>Lichtheimiaceae</taxon>
        <taxon>Lichtheimia</taxon>
    </lineage>
</organism>
<proteinExistence type="inferred from homology"/>
<dbReference type="GO" id="GO:0016616">
    <property type="term" value="F:oxidoreductase activity, acting on the CH-OH group of donors, NAD or NADP as acceptor"/>
    <property type="evidence" value="ECO:0007669"/>
    <property type="project" value="UniProtKB-ARBA"/>
</dbReference>
<dbReference type="Pfam" id="PF00106">
    <property type="entry name" value="adh_short"/>
    <property type="match status" value="1"/>
</dbReference>
<gene>
    <name evidence="6" type="ORF">LRAMOSA01289</name>
</gene>
<accession>A0A077WJ12</accession>
<dbReference type="InterPro" id="IPR020904">
    <property type="entry name" value="Sc_DH/Rdtase_CS"/>
</dbReference>
<evidence type="ECO:0000313" key="6">
    <source>
        <dbReference type="EMBL" id="CDS07340.1"/>
    </source>
</evidence>
<protein>
    <recommendedName>
        <fullName evidence="7">Oxidoreductase</fullName>
    </recommendedName>
</protein>
<sequence length="289" mass="31808">MGRLEGKNVLMQVSLDISHSLLYLTLHVKSLVQAHQLVLVKHVHASLQKKDPTWYIVAARRVERLENLKKELEAKYPSIKVTAIQLDMQDVQQIRSVIAQLPPIDVLVNNAGMVLGRDPLAEVPEDAFDTMFNTNVKGLVFLTQSVIPSMKERQTGHIINVGSIAGKQAYPGGSIYCATKHAVDAITTSLRFELVDTPIRVSQICPGLVNTEFSTVRFYGDKDKADSVYKGMQPLVAQDIDVQIDTNDVFSTAAEIIVFTAGRPPHVNIADSLVFPTAQADATTVHRIA</sequence>
<dbReference type="FunFam" id="3.40.50.720:FF:000047">
    <property type="entry name" value="NADP-dependent L-serine/L-allo-threonine dehydrogenase"/>
    <property type="match status" value="1"/>
</dbReference>